<dbReference type="Proteomes" id="UP001321749">
    <property type="component" value="Unassembled WGS sequence"/>
</dbReference>
<keyword evidence="1" id="KW-0812">Transmembrane</keyword>
<feature type="transmembrane region" description="Helical" evidence="1">
    <location>
        <begin position="38"/>
        <end position="69"/>
    </location>
</feature>
<name>A0AAV9HQD8_9PEZI</name>
<keyword evidence="1" id="KW-1133">Transmembrane helix</keyword>
<feature type="transmembrane region" description="Helical" evidence="1">
    <location>
        <begin position="76"/>
        <end position="96"/>
    </location>
</feature>
<dbReference type="EMBL" id="MU864974">
    <property type="protein sequence ID" value="KAK4462305.1"/>
    <property type="molecule type" value="Genomic_DNA"/>
</dbReference>
<sequence length="105" mass="12376">MTLMEVGLLRKYVLVAMHSPGGDVAYEYLSLLKTQKSLIGWSLMFVCFITMVVFFWGPFLLFCFILSLFNVAMRSFYFNIFLASFVVFACYLFRFIPKCFLFFFL</sequence>
<evidence type="ECO:0000313" key="2">
    <source>
        <dbReference type="EMBL" id="KAK4462305.1"/>
    </source>
</evidence>
<evidence type="ECO:0000256" key="1">
    <source>
        <dbReference type="SAM" id="Phobius"/>
    </source>
</evidence>
<protein>
    <submittedName>
        <fullName evidence="2">Uncharacterized protein</fullName>
    </submittedName>
</protein>
<comment type="caution">
    <text evidence="2">The sequence shown here is derived from an EMBL/GenBank/DDBJ whole genome shotgun (WGS) entry which is preliminary data.</text>
</comment>
<reference evidence="2" key="1">
    <citation type="journal article" date="2023" name="Mol. Phylogenet. Evol.">
        <title>Genome-scale phylogeny and comparative genomics of the fungal order Sordariales.</title>
        <authorList>
            <person name="Hensen N."/>
            <person name="Bonometti L."/>
            <person name="Westerberg I."/>
            <person name="Brannstrom I.O."/>
            <person name="Guillou S."/>
            <person name="Cros-Aarteil S."/>
            <person name="Calhoun S."/>
            <person name="Haridas S."/>
            <person name="Kuo A."/>
            <person name="Mondo S."/>
            <person name="Pangilinan J."/>
            <person name="Riley R."/>
            <person name="LaButti K."/>
            <person name="Andreopoulos B."/>
            <person name="Lipzen A."/>
            <person name="Chen C."/>
            <person name="Yan M."/>
            <person name="Daum C."/>
            <person name="Ng V."/>
            <person name="Clum A."/>
            <person name="Steindorff A."/>
            <person name="Ohm R.A."/>
            <person name="Martin F."/>
            <person name="Silar P."/>
            <person name="Natvig D.O."/>
            <person name="Lalanne C."/>
            <person name="Gautier V."/>
            <person name="Ament-Velasquez S.L."/>
            <person name="Kruys A."/>
            <person name="Hutchinson M.I."/>
            <person name="Powell A.J."/>
            <person name="Barry K."/>
            <person name="Miller A.N."/>
            <person name="Grigoriev I.V."/>
            <person name="Debuchy R."/>
            <person name="Gladieux P."/>
            <person name="Hiltunen Thoren M."/>
            <person name="Johannesson H."/>
        </authorList>
    </citation>
    <scope>NUCLEOTIDE SEQUENCE</scope>
    <source>
        <strain evidence="2">PSN324</strain>
    </source>
</reference>
<proteinExistence type="predicted"/>
<keyword evidence="3" id="KW-1185">Reference proteome</keyword>
<dbReference type="AlphaFoldDB" id="A0AAV9HQD8"/>
<keyword evidence="1" id="KW-0472">Membrane</keyword>
<organism evidence="2 3">
    <name type="scientific">Cladorrhinum samala</name>
    <dbReference type="NCBI Taxonomy" id="585594"/>
    <lineage>
        <taxon>Eukaryota</taxon>
        <taxon>Fungi</taxon>
        <taxon>Dikarya</taxon>
        <taxon>Ascomycota</taxon>
        <taxon>Pezizomycotina</taxon>
        <taxon>Sordariomycetes</taxon>
        <taxon>Sordariomycetidae</taxon>
        <taxon>Sordariales</taxon>
        <taxon>Podosporaceae</taxon>
        <taxon>Cladorrhinum</taxon>
    </lineage>
</organism>
<reference evidence="2" key="2">
    <citation type="submission" date="2023-06" db="EMBL/GenBank/DDBJ databases">
        <authorList>
            <consortium name="Lawrence Berkeley National Laboratory"/>
            <person name="Mondo S.J."/>
            <person name="Hensen N."/>
            <person name="Bonometti L."/>
            <person name="Westerberg I."/>
            <person name="Brannstrom I.O."/>
            <person name="Guillou S."/>
            <person name="Cros-Aarteil S."/>
            <person name="Calhoun S."/>
            <person name="Haridas S."/>
            <person name="Kuo A."/>
            <person name="Pangilinan J."/>
            <person name="Riley R."/>
            <person name="Labutti K."/>
            <person name="Andreopoulos B."/>
            <person name="Lipzen A."/>
            <person name="Chen C."/>
            <person name="Yanf M."/>
            <person name="Daum C."/>
            <person name="Ng V."/>
            <person name="Clum A."/>
            <person name="Steindorff A."/>
            <person name="Ohm R."/>
            <person name="Martin F."/>
            <person name="Silar P."/>
            <person name="Natvig D."/>
            <person name="Lalanne C."/>
            <person name="Gautier V."/>
            <person name="Ament-Velasquez S.L."/>
            <person name="Kruys A."/>
            <person name="Hutchinson M.I."/>
            <person name="Powell A.J."/>
            <person name="Barry K."/>
            <person name="Miller A.N."/>
            <person name="Grigoriev I.V."/>
            <person name="Debuchy R."/>
            <person name="Gladieux P."/>
            <person name="Thoren M.H."/>
            <person name="Johannesson H."/>
        </authorList>
    </citation>
    <scope>NUCLEOTIDE SEQUENCE</scope>
    <source>
        <strain evidence="2">PSN324</strain>
    </source>
</reference>
<accession>A0AAV9HQD8</accession>
<evidence type="ECO:0000313" key="3">
    <source>
        <dbReference type="Proteomes" id="UP001321749"/>
    </source>
</evidence>
<gene>
    <name evidence="2" type="ORF">QBC42DRAFT_80986</name>
</gene>